<gene>
    <name evidence="2" type="ORF">PAC_19561</name>
</gene>
<name>A0A1L7XX71_9HELO</name>
<accession>A0A1L7XX71</accession>
<dbReference type="InterPro" id="IPR016161">
    <property type="entry name" value="Ald_DH/histidinol_DH"/>
</dbReference>
<dbReference type="Gene3D" id="3.40.605.10">
    <property type="entry name" value="Aldehyde Dehydrogenase, Chain A, domain 1"/>
    <property type="match status" value="1"/>
</dbReference>
<dbReference type="InterPro" id="IPR016162">
    <property type="entry name" value="Ald_DH_N"/>
</dbReference>
<dbReference type="SUPFAM" id="SSF53720">
    <property type="entry name" value="ALDH-like"/>
    <property type="match status" value="1"/>
</dbReference>
<dbReference type="GO" id="GO:0004777">
    <property type="term" value="F:succinate-semialdehyde dehydrogenase (NAD+) activity"/>
    <property type="evidence" value="ECO:0007669"/>
    <property type="project" value="TreeGrafter"/>
</dbReference>
<dbReference type="PANTHER" id="PTHR43217:SF2">
    <property type="entry name" value="SUCCINATE-SEMIALDEHYDE DEHYDROGENASE [NADP(+)]"/>
    <property type="match status" value="1"/>
</dbReference>
<organism evidence="2 3">
    <name type="scientific">Phialocephala subalpina</name>
    <dbReference type="NCBI Taxonomy" id="576137"/>
    <lineage>
        <taxon>Eukaryota</taxon>
        <taxon>Fungi</taxon>
        <taxon>Dikarya</taxon>
        <taxon>Ascomycota</taxon>
        <taxon>Pezizomycotina</taxon>
        <taxon>Leotiomycetes</taxon>
        <taxon>Helotiales</taxon>
        <taxon>Mollisiaceae</taxon>
        <taxon>Phialocephala</taxon>
        <taxon>Phialocephala fortinii species complex</taxon>
    </lineage>
</organism>
<dbReference type="InterPro" id="IPR015590">
    <property type="entry name" value="Aldehyde_DH_dom"/>
</dbReference>
<dbReference type="Pfam" id="PF00171">
    <property type="entry name" value="Aldedh"/>
    <property type="match status" value="1"/>
</dbReference>
<proteinExistence type="predicted"/>
<evidence type="ECO:0000313" key="3">
    <source>
        <dbReference type="Proteomes" id="UP000184330"/>
    </source>
</evidence>
<dbReference type="InterPro" id="IPR047110">
    <property type="entry name" value="GABD/Sad-like"/>
</dbReference>
<dbReference type="Proteomes" id="UP000184330">
    <property type="component" value="Unassembled WGS sequence"/>
</dbReference>
<sequence length="126" mass="14209">MRNDQTLSPATGQLLHSFPEVSNLEAQTAFTTAHARYTTDWRLRPVSERALIISKAARIMRPQSYQLATLITPEMGKLISEAHSEVELSASILEYAWECDPDATDRGLAIEPWNFPYYRLAKVTGL</sequence>
<dbReference type="PANTHER" id="PTHR43217">
    <property type="entry name" value="SUCCINATE SEMIALDEHYDE DEHYDROGENASE [NAD(P)+] SAD"/>
    <property type="match status" value="1"/>
</dbReference>
<protein>
    <recommendedName>
        <fullName evidence="1">Aldehyde dehydrogenase domain-containing protein</fullName>
    </recommendedName>
</protein>
<feature type="domain" description="Aldehyde dehydrogenase" evidence="1">
    <location>
        <begin position="6"/>
        <end position="98"/>
    </location>
</feature>
<evidence type="ECO:0000259" key="1">
    <source>
        <dbReference type="Pfam" id="PF00171"/>
    </source>
</evidence>
<evidence type="ECO:0000313" key="2">
    <source>
        <dbReference type="EMBL" id="CZR69661.1"/>
    </source>
</evidence>
<dbReference type="EMBL" id="FJOG01000076">
    <property type="protein sequence ID" value="CZR69661.1"/>
    <property type="molecule type" value="Genomic_DNA"/>
</dbReference>
<reference evidence="2 3" key="1">
    <citation type="submission" date="2016-03" db="EMBL/GenBank/DDBJ databases">
        <authorList>
            <person name="Ploux O."/>
        </authorList>
    </citation>
    <scope>NUCLEOTIDE SEQUENCE [LARGE SCALE GENOMIC DNA]</scope>
    <source>
        <strain evidence="2 3">UAMH 11012</strain>
    </source>
</reference>
<keyword evidence="3" id="KW-1185">Reference proteome</keyword>
<dbReference type="AlphaFoldDB" id="A0A1L7XX71"/>
<dbReference type="STRING" id="576137.A0A1L7XX71"/>